<accession>A0A1R1F022</accession>
<dbReference type="PANTHER" id="PTHR43278:SF4">
    <property type="entry name" value="NAD(P)H-DEPENDENT FMN-CONTAINING OXIDOREDUCTASE YWQN-RELATED"/>
    <property type="match status" value="1"/>
</dbReference>
<organism evidence="4 5">
    <name type="scientific">Paenibacillus rhizosphaerae</name>
    <dbReference type="NCBI Taxonomy" id="297318"/>
    <lineage>
        <taxon>Bacteria</taxon>
        <taxon>Bacillati</taxon>
        <taxon>Bacillota</taxon>
        <taxon>Bacilli</taxon>
        <taxon>Bacillales</taxon>
        <taxon>Paenibacillaceae</taxon>
        <taxon>Paenibacillus</taxon>
    </lineage>
</organism>
<feature type="domain" description="NADPH-dependent FMN reductase-like" evidence="3">
    <location>
        <begin position="9"/>
        <end position="122"/>
    </location>
</feature>
<keyword evidence="5" id="KW-1185">Reference proteome</keyword>
<evidence type="ECO:0000259" key="3">
    <source>
        <dbReference type="Pfam" id="PF03358"/>
    </source>
</evidence>
<dbReference type="AlphaFoldDB" id="A0A1R1F022"/>
<dbReference type="SUPFAM" id="SSF52218">
    <property type="entry name" value="Flavoproteins"/>
    <property type="match status" value="1"/>
</dbReference>
<evidence type="ECO:0000313" key="4">
    <source>
        <dbReference type="EMBL" id="OMF57429.1"/>
    </source>
</evidence>
<name>A0A1R1F022_9BACL</name>
<dbReference type="InterPro" id="IPR029039">
    <property type="entry name" value="Flavoprotein-like_sf"/>
</dbReference>
<keyword evidence="1" id="KW-0285">Flavoprotein</keyword>
<dbReference type="Gene3D" id="3.40.50.360">
    <property type="match status" value="1"/>
</dbReference>
<proteinExistence type="predicted"/>
<dbReference type="InterPro" id="IPR051796">
    <property type="entry name" value="ISF_SsuE-like"/>
</dbReference>
<evidence type="ECO:0000256" key="1">
    <source>
        <dbReference type="ARBA" id="ARBA00022630"/>
    </source>
</evidence>
<dbReference type="Proteomes" id="UP000187172">
    <property type="component" value="Unassembled WGS sequence"/>
</dbReference>
<evidence type="ECO:0000256" key="2">
    <source>
        <dbReference type="ARBA" id="ARBA00022643"/>
    </source>
</evidence>
<dbReference type="PANTHER" id="PTHR43278">
    <property type="entry name" value="NAD(P)H-DEPENDENT FMN-CONTAINING OXIDOREDUCTASE YWQN-RELATED"/>
    <property type="match status" value="1"/>
</dbReference>
<sequence>MTSTTENQKVLVLIGSPRRNGNSSELADAVRRGAEKAGATVAIRFIDDYISSFLRDCRICRKPDGECSIADDFRSLFIDDYLSADGVVFCSPVYWYGLSAQTKSFFDRTFCYNAASHPDSAQIIQRMSGKRIGLVLSSEETYPGATLGIIHQLQEFSRYTHSEFVGVVRGVSNSRGEVIHDPGLPMQAAEQLGRDLFVRKYTDYRLDMERSGRVWPATD</sequence>
<keyword evidence="2" id="KW-0288">FMN</keyword>
<dbReference type="InterPro" id="IPR005025">
    <property type="entry name" value="FMN_Rdtase-like_dom"/>
</dbReference>
<reference evidence="4 5" key="1">
    <citation type="submission" date="2016-11" db="EMBL/GenBank/DDBJ databases">
        <title>Paenibacillus species isolates.</title>
        <authorList>
            <person name="Beno S.M."/>
        </authorList>
    </citation>
    <scope>NUCLEOTIDE SEQUENCE [LARGE SCALE GENOMIC DNA]</scope>
    <source>
        <strain evidence="4 5">FSL R5-0378</strain>
    </source>
</reference>
<comment type="caution">
    <text evidence="4">The sequence shown here is derived from an EMBL/GenBank/DDBJ whole genome shotgun (WGS) entry which is preliminary data.</text>
</comment>
<gene>
    <name evidence="4" type="ORF">BK138_02115</name>
</gene>
<dbReference type="GO" id="GO:0016491">
    <property type="term" value="F:oxidoreductase activity"/>
    <property type="evidence" value="ECO:0007669"/>
    <property type="project" value="InterPro"/>
</dbReference>
<dbReference type="STRING" id="297318.BK138_02115"/>
<protein>
    <submittedName>
        <fullName evidence="4">NAD(P)H dehydrogenase</fullName>
    </submittedName>
</protein>
<dbReference type="Pfam" id="PF03358">
    <property type="entry name" value="FMN_red"/>
    <property type="match status" value="1"/>
</dbReference>
<evidence type="ECO:0000313" key="5">
    <source>
        <dbReference type="Proteomes" id="UP000187172"/>
    </source>
</evidence>
<dbReference type="RefSeq" id="WP_076165221.1">
    <property type="nucleotide sequence ID" value="NZ_MRTP01000001.1"/>
</dbReference>
<dbReference type="EMBL" id="MRTP01000001">
    <property type="protein sequence ID" value="OMF57429.1"/>
    <property type="molecule type" value="Genomic_DNA"/>
</dbReference>